<evidence type="ECO:0000259" key="2">
    <source>
        <dbReference type="PROSITE" id="PS50943"/>
    </source>
</evidence>
<feature type="repeat" description="TPR" evidence="1">
    <location>
        <begin position="232"/>
        <end position="265"/>
    </location>
</feature>
<dbReference type="EMBL" id="JBHTCE010000004">
    <property type="protein sequence ID" value="MFC7391218.1"/>
    <property type="molecule type" value="Genomic_DNA"/>
</dbReference>
<dbReference type="Gene3D" id="1.10.260.40">
    <property type="entry name" value="lambda repressor-like DNA-binding domains"/>
    <property type="match status" value="1"/>
</dbReference>
<dbReference type="Gene3D" id="1.25.40.10">
    <property type="entry name" value="Tetratricopeptide repeat domain"/>
    <property type="match status" value="1"/>
</dbReference>
<dbReference type="PROSITE" id="PS50005">
    <property type="entry name" value="TPR"/>
    <property type="match status" value="1"/>
</dbReference>
<comment type="caution">
    <text evidence="3">The sequence shown here is derived from an EMBL/GenBank/DDBJ whole genome shotgun (WGS) entry which is preliminary data.</text>
</comment>
<dbReference type="CDD" id="cd00093">
    <property type="entry name" value="HTH_XRE"/>
    <property type="match status" value="1"/>
</dbReference>
<keyword evidence="1" id="KW-0802">TPR repeat</keyword>
<dbReference type="SMART" id="SM00530">
    <property type="entry name" value="HTH_XRE"/>
    <property type="match status" value="1"/>
</dbReference>
<organism evidence="3 4">
    <name type="scientific">Exiguobacterium aestuarii</name>
    <dbReference type="NCBI Taxonomy" id="273527"/>
    <lineage>
        <taxon>Bacteria</taxon>
        <taxon>Bacillati</taxon>
        <taxon>Bacillota</taxon>
        <taxon>Bacilli</taxon>
        <taxon>Bacillales</taxon>
        <taxon>Bacillales Family XII. Incertae Sedis</taxon>
        <taxon>Exiguobacterium</taxon>
    </lineage>
</organism>
<reference evidence="4" key="1">
    <citation type="journal article" date="2019" name="Int. J. Syst. Evol. Microbiol.">
        <title>The Global Catalogue of Microorganisms (GCM) 10K type strain sequencing project: providing services to taxonomists for standard genome sequencing and annotation.</title>
        <authorList>
            <consortium name="The Broad Institute Genomics Platform"/>
            <consortium name="The Broad Institute Genome Sequencing Center for Infectious Disease"/>
            <person name="Wu L."/>
            <person name="Ma J."/>
        </authorList>
    </citation>
    <scope>NUCLEOTIDE SEQUENCE [LARGE SCALE GENOMIC DNA]</scope>
    <source>
        <strain evidence="4">CCUG 55590</strain>
    </source>
</reference>
<dbReference type="Pfam" id="PF01381">
    <property type="entry name" value="HTH_3"/>
    <property type="match status" value="1"/>
</dbReference>
<dbReference type="Pfam" id="PF13424">
    <property type="entry name" value="TPR_12"/>
    <property type="match status" value="1"/>
</dbReference>
<evidence type="ECO:0000313" key="3">
    <source>
        <dbReference type="EMBL" id="MFC7391218.1"/>
    </source>
</evidence>
<dbReference type="InterPro" id="IPR010982">
    <property type="entry name" value="Lambda_DNA-bd_dom_sf"/>
</dbReference>
<dbReference type="SUPFAM" id="SSF47413">
    <property type="entry name" value="lambda repressor-like DNA-binding domains"/>
    <property type="match status" value="1"/>
</dbReference>
<dbReference type="SUPFAM" id="SSF48452">
    <property type="entry name" value="TPR-like"/>
    <property type="match status" value="1"/>
</dbReference>
<sequence length="421" mass="50240">MEHNYGNVIKVERMRKNMKQSVLARGICSISYLSKIENNQTSPSETVLELIFERLELDIPLYYDFSEKVHEIKFEIREILKEAILSRKDENYIQRIEGYKTNPVVLQSKELYMTLMVTLARFGMMPKGNTNYLIEVGWIADQLDFDNRLRYDILHCLYMFQYQTADRETTIDLLEKVGQRLKNTNMPDWELADMHYIIGALHHRFTDYLQAIENVRASLGYFQDNFCLERIIESHMIIGLSFKRRKRYTTALEHYEKAAKVAETAKLNNYFGMLYNNIGDIHFLIGDQEKAQKYFLDGFNLKEDTKSKLFSVMSLLEVNVAQQNIEGIMKWLETGYELKGNEEDLVEFRYHFDIYLNKYKFEDHSAFIESLKRAVDYFEAYDEYYTHKYALWLSRELRNTGKYKLATEYYEKTISMMSRWE</sequence>
<accession>A0ABW2PP25</accession>
<keyword evidence="4" id="KW-1185">Reference proteome</keyword>
<dbReference type="RefSeq" id="WP_214791002.1">
    <property type="nucleotide sequence ID" value="NZ_JANIEL010000083.1"/>
</dbReference>
<name>A0ABW2PP25_9BACL</name>
<feature type="domain" description="HTH cro/C1-type" evidence="2">
    <location>
        <begin position="9"/>
        <end position="62"/>
    </location>
</feature>
<protein>
    <submittedName>
        <fullName evidence="3">Tetratricopeptide repeat protein</fullName>
    </submittedName>
</protein>
<dbReference type="SMART" id="SM00028">
    <property type="entry name" value="TPR"/>
    <property type="match status" value="3"/>
</dbReference>
<dbReference type="InterPro" id="IPR001387">
    <property type="entry name" value="Cro/C1-type_HTH"/>
</dbReference>
<evidence type="ECO:0000313" key="4">
    <source>
        <dbReference type="Proteomes" id="UP001596439"/>
    </source>
</evidence>
<gene>
    <name evidence="3" type="ORF">ACFQO8_13845</name>
</gene>
<dbReference type="InterPro" id="IPR019734">
    <property type="entry name" value="TPR_rpt"/>
</dbReference>
<dbReference type="InterPro" id="IPR011990">
    <property type="entry name" value="TPR-like_helical_dom_sf"/>
</dbReference>
<dbReference type="PROSITE" id="PS50943">
    <property type="entry name" value="HTH_CROC1"/>
    <property type="match status" value="1"/>
</dbReference>
<proteinExistence type="predicted"/>
<dbReference type="Proteomes" id="UP001596439">
    <property type="component" value="Unassembled WGS sequence"/>
</dbReference>
<evidence type="ECO:0000256" key="1">
    <source>
        <dbReference type="PROSITE-ProRule" id="PRU00339"/>
    </source>
</evidence>